<dbReference type="AlphaFoldDB" id="A0AAE3P4S3"/>
<proteinExistence type="predicted"/>
<sequence length="293" mass="34883">MKKIDLWGNIVIKKGNYFVFHDESIPNKRWFLIGLLFVKDVYINNVLRTLHYYREKENYFGEIHFSKLPKNFDGRWGAKARTARMWLKAYEAILCEQAFFIGLVVDRHSPAYEHKRFSKHYHAYNRFTAMALKAGISWFLVPQDYDEVEITFISDAKDRLSRPDESMIDNFEEYIPYRALLDSFLSWKKGKKYPFIRLNLELEDSKNNDLLQLCDLLLGAIQTAIVGEASRPTKRELGSMIVQWCKDLHNPPWEQEYKLHRKFNLWAFPNHKGEPYNNIPFSLKINDKQLKIF</sequence>
<dbReference type="InterPro" id="IPR024524">
    <property type="entry name" value="DUF3800"/>
</dbReference>
<evidence type="ECO:0000313" key="1">
    <source>
        <dbReference type="EMBL" id="MDF2953805.1"/>
    </source>
</evidence>
<dbReference type="Pfam" id="PF12686">
    <property type="entry name" value="DUF3800"/>
    <property type="match status" value="1"/>
</dbReference>
<dbReference type="Proteomes" id="UP001144110">
    <property type="component" value="Unassembled WGS sequence"/>
</dbReference>
<evidence type="ECO:0008006" key="3">
    <source>
        <dbReference type="Google" id="ProtNLM"/>
    </source>
</evidence>
<gene>
    <name evidence="1" type="ORF">OD816_001050</name>
</gene>
<accession>A0AAE3P4S3</accession>
<dbReference type="EMBL" id="JAPHEG010000004">
    <property type="protein sequence ID" value="MDF2953805.1"/>
    <property type="molecule type" value="Genomic_DNA"/>
</dbReference>
<reference evidence="1" key="1">
    <citation type="submission" date="2022-11" db="EMBL/GenBank/DDBJ databases">
        <title>Candidatus Alkanophaga archaea from heated hydrothermal vent sediment oxidize petroleum alkanes.</title>
        <authorList>
            <person name="Zehnle H."/>
            <person name="Laso-Perez R."/>
            <person name="Lipp J."/>
            <person name="Teske A."/>
            <person name="Wegener G."/>
        </authorList>
    </citation>
    <scope>NUCLEOTIDE SEQUENCE</scope>
    <source>
        <strain evidence="1">MCA70</strain>
    </source>
</reference>
<evidence type="ECO:0000313" key="2">
    <source>
        <dbReference type="Proteomes" id="UP001144110"/>
    </source>
</evidence>
<comment type="caution">
    <text evidence="1">The sequence shown here is derived from an EMBL/GenBank/DDBJ whole genome shotgun (WGS) entry which is preliminary data.</text>
</comment>
<name>A0AAE3P4S3_9BACT</name>
<protein>
    <recommendedName>
        <fullName evidence="3">DUF3800 domain-containing protein</fullName>
    </recommendedName>
</protein>
<organism evidence="1 2">
    <name type="scientific">Candidatus Thermodesulfobacterium syntrophicum</name>
    <dbReference type="NCBI Taxonomy" id="3060442"/>
    <lineage>
        <taxon>Bacteria</taxon>
        <taxon>Pseudomonadati</taxon>
        <taxon>Thermodesulfobacteriota</taxon>
        <taxon>Thermodesulfobacteria</taxon>
        <taxon>Thermodesulfobacteriales</taxon>
        <taxon>Thermodesulfobacteriaceae</taxon>
        <taxon>Thermodesulfobacterium</taxon>
    </lineage>
</organism>